<evidence type="ECO:0000313" key="7">
    <source>
        <dbReference type="EMBL" id="ACS87009.1"/>
    </source>
</evidence>
<dbReference type="HAMAP" id="MF_01065">
    <property type="entry name" value="UPF0257"/>
    <property type="match status" value="1"/>
</dbReference>
<keyword evidence="1 6" id="KW-1003">Cell membrane</keyword>
<evidence type="ECO:0000256" key="5">
    <source>
        <dbReference type="ARBA" id="ARBA00023288"/>
    </source>
</evidence>
<comment type="subcellular location">
    <subcellularLocation>
        <location evidence="6">Cell membrane</location>
        <topology evidence="6">Lipid-anchor</topology>
    </subcellularLocation>
</comment>
<organism evidence="7 8">
    <name type="scientific">Musicola paradisiaca (strain Ech703)</name>
    <name type="common">Dickeya paradisiaca</name>
    <name type="synonym">Dickeya dadantii</name>
    <dbReference type="NCBI Taxonomy" id="579405"/>
    <lineage>
        <taxon>Bacteria</taxon>
        <taxon>Pseudomonadati</taxon>
        <taxon>Pseudomonadota</taxon>
        <taxon>Gammaproteobacteria</taxon>
        <taxon>Enterobacterales</taxon>
        <taxon>Pectobacteriaceae</taxon>
        <taxon>Musicola</taxon>
    </lineage>
</organism>
<comment type="similarity">
    <text evidence="6">Belongs to the UPF0257 family.</text>
</comment>
<evidence type="ECO:0000313" key="8">
    <source>
        <dbReference type="Proteomes" id="UP000002734"/>
    </source>
</evidence>
<dbReference type="GO" id="GO:0005886">
    <property type="term" value="C:plasma membrane"/>
    <property type="evidence" value="ECO:0007669"/>
    <property type="project" value="UniProtKB-SubCell"/>
</dbReference>
<gene>
    <name evidence="7" type="ordered locus">Dd703_3247</name>
</gene>
<reference evidence="7" key="1">
    <citation type="submission" date="2009-06" db="EMBL/GenBank/DDBJ databases">
        <title>Complete sequence of Dickeya dadantii Ech703.</title>
        <authorList>
            <consortium name="US DOE Joint Genome Institute"/>
            <person name="Lucas S."/>
            <person name="Copeland A."/>
            <person name="Lapidus A."/>
            <person name="Glavina del Rio T."/>
            <person name="Dalin E."/>
            <person name="Tice H."/>
            <person name="Bruce D."/>
            <person name="Goodwin L."/>
            <person name="Pitluck S."/>
            <person name="Chertkov O."/>
            <person name="Brettin T."/>
            <person name="Detter J.C."/>
            <person name="Han C."/>
            <person name="Larimer F."/>
            <person name="Land M."/>
            <person name="Hauser L."/>
            <person name="Kyrpides N."/>
            <person name="Mikhailova N."/>
            <person name="Balakrishnan V."/>
            <person name="Glasner J."/>
            <person name="Perna N.T."/>
        </authorList>
    </citation>
    <scope>NUCLEOTIDE SEQUENCE [LARGE SCALE GENOMIC DNA]</scope>
    <source>
        <strain evidence="7">Ech703</strain>
    </source>
</reference>
<keyword evidence="4" id="KW-0564">Palmitate</keyword>
<evidence type="ECO:0000256" key="6">
    <source>
        <dbReference type="HAMAP-Rule" id="MF_01065"/>
    </source>
</evidence>
<dbReference type="Proteomes" id="UP000002734">
    <property type="component" value="Chromosome"/>
</dbReference>
<dbReference type="HOGENOM" id="CLU_1174761_0_0_6"/>
<keyword evidence="8" id="KW-1185">Reference proteome</keyword>
<keyword evidence="2 6" id="KW-0732">Signal</keyword>
<sequence>MNKRTIALTAAMLAVAGCDDKQRLEPVSPMMAGFSNIFGFDALRGKIKRFTQTQTDEQGKVVAYVAVTLNQNGCVDTLKSYQPTMNLDLDLVREGQLLVDRNDRKPAFQLGKDCLLEKSVDGRLIYRHDDKGFITDVFYNGHTTPFATYQYDDDGFPSDMTFTSPESGKVTLVSLRNDAAPGKRLDSTMSVTENGEQTSITRTTCRYDVRFNPVVCRVLMTNGKGAGQTLSTLTNTTKVEYR</sequence>
<keyword evidence="3 6" id="KW-0472">Membrane</keyword>
<protein>
    <recommendedName>
        <fullName evidence="6">UPF0257 lipoprotein Dd703_3247</fullName>
    </recommendedName>
</protein>
<dbReference type="NCBIfam" id="NF002798">
    <property type="entry name" value="PRK02939.1"/>
    <property type="match status" value="1"/>
</dbReference>
<dbReference type="RefSeq" id="WP_015854909.1">
    <property type="nucleotide sequence ID" value="NC_012880.1"/>
</dbReference>
<evidence type="ECO:0000256" key="4">
    <source>
        <dbReference type="ARBA" id="ARBA00023139"/>
    </source>
</evidence>
<evidence type="ECO:0000256" key="2">
    <source>
        <dbReference type="ARBA" id="ARBA00022729"/>
    </source>
</evidence>
<dbReference type="AlphaFoldDB" id="C6CDD8"/>
<keyword evidence="5 6" id="KW-0449">Lipoprotein</keyword>
<dbReference type="PROSITE" id="PS51257">
    <property type="entry name" value="PROKAR_LIPOPROTEIN"/>
    <property type="match status" value="1"/>
</dbReference>
<proteinExistence type="inferred from homology"/>
<name>C6CDD8_MUSP7</name>
<dbReference type="Pfam" id="PF06788">
    <property type="entry name" value="UPF0257"/>
    <property type="match status" value="1"/>
</dbReference>
<dbReference type="EMBL" id="CP001654">
    <property type="protein sequence ID" value="ACS87009.1"/>
    <property type="molecule type" value="Genomic_DNA"/>
</dbReference>
<accession>C6CDD8</accession>
<evidence type="ECO:0000256" key="1">
    <source>
        <dbReference type="ARBA" id="ARBA00022475"/>
    </source>
</evidence>
<evidence type="ECO:0000256" key="3">
    <source>
        <dbReference type="ARBA" id="ARBA00023136"/>
    </source>
</evidence>
<dbReference type="eggNOG" id="ENOG502Z8TA">
    <property type="taxonomic scope" value="Bacteria"/>
</dbReference>
<dbReference type="InterPro" id="IPR010646">
    <property type="entry name" value="UPF0257"/>
</dbReference>
<dbReference type="KEGG" id="dda:Dd703_3247"/>